<dbReference type="SMART" id="SM00966">
    <property type="entry name" value="SpoVT_AbrB"/>
    <property type="match status" value="1"/>
</dbReference>
<dbReference type="Gene3D" id="2.10.260.10">
    <property type="match status" value="1"/>
</dbReference>
<keyword evidence="2" id="KW-0614">Plasmid</keyword>
<evidence type="ECO:0000313" key="2">
    <source>
        <dbReference type="EMBL" id="ACZ11010.1"/>
    </source>
</evidence>
<dbReference type="KEGG" id="str:Sterm_4178"/>
<organism evidence="2 3">
    <name type="scientific">Sebaldella termitidis (strain ATCC 33386 / NCTC 11300)</name>
    <dbReference type="NCBI Taxonomy" id="526218"/>
    <lineage>
        <taxon>Bacteria</taxon>
        <taxon>Fusobacteriati</taxon>
        <taxon>Fusobacteriota</taxon>
        <taxon>Fusobacteriia</taxon>
        <taxon>Fusobacteriales</taxon>
        <taxon>Leptotrichiaceae</taxon>
        <taxon>Sebaldella</taxon>
    </lineage>
</organism>
<dbReference type="GO" id="GO:0003677">
    <property type="term" value="F:DNA binding"/>
    <property type="evidence" value="ECO:0007669"/>
    <property type="project" value="InterPro"/>
</dbReference>
<dbReference type="InterPro" id="IPR037914">
    <property type="entry name" value="SpoVT-AbrB_sf"/>
</dbReference>
<dbReference type="Pfam" id="PF04014">
    <property type="entry name" value="MazE_antitoxin"/>
    <property type="match status" value="1"/>
</dbReference>
<dbReference type="EMBL" id="CP001740">
    <property type="protein sequence ID" value="ACZ11010.1"/>
    <property type="molecule type" value="Genomic_DNA"/>
</dbReference>
<dbReference type="RefSeq" id="WP_012863585.1">
    <property type="nucleotide sequence ID" value="NC_013518.1"/>
</dbReference>
<evidence type="ECO:0000313" key="3">
    <source>
        <dbReference type="Proteomes" id="UP000000845"/>
    </source>
</evidence>
<name>D1AS23_SEBTE</name>
<keyword evidence="3" id="KW-1185">Reference proteome</keyword>
<evidence type="ECO:0000259" key="1">
    <source>
        <dbReference type="SMART" id="SM00966"/>
    </source>
</evidence>
<feature type="domain" description="SpoVT-AbrB" evidence="1">
    <location>
        <begin position="5"/>
        <end position="50"/>
    </location>
</feature>
<protein>
    <submittedName>
        <fullName evidence="2">Transcriptional regulator/antitoxin, MazE</fullName>
    </submittedName>
</protein>
<reference evidence="2 3" key="1">
    <citation type="journal article" date="2010" name="Stand. Genomic Sci.">
        <title>Complete genome sequence of Sebaldella termitidis type strain (NCTC 11300).</title>
        <authorList>
            <person name="Harmon-Smith M."/>
            <person name="Celia L."/>
            <person name="Chertkov O."/>
            <person name="Lapidus A."/>
            <person name="Copeland A."/>
            <person name="Glavina Del Rio T."/>
            <person name="Nolan M."/>
            <person name="Lucas S."/>
            <person name="Tice H."/>
            <person name="Cheng J.F."/>
            <person name="Han C."/>
            <person name="Detter J.C."/>
            <person name="Bruce D."/>
            <person name="Goodwin L."/>
            <person name="Pitluck S."/>
            <person name="Pati A."/>
            <person name="Liolios K."/>
            <person name="Ivanova N."/>
            <person name="Mavromatis K."/>
            <person name="Mikhailova N."/>
            <person name="Chen A."/>
            <person name="Palaniappan K."/>
            <person name="Land M."/>
            <person name="Hauser L."/>
            <person name="Chang Y.J."/>
            <person name="Jeffries C.D."/>
            <person name="Brettin T."/>
            <person name="Goker M."/>
            <person name="Beck B."/>
            <person name="Bristow J."/>
            <person name="Eisen J.A."/>
            <person name="Markowitz V."/>
            <person name="Hugenholtz P."/>
            <person name="Kyrpides N.C."/>
            <person name="Klenk H.P."/>
            <person name="Chen F."/>
        </authorList>
    </citation>
    <scope>NUCLEOTIDE SEQUENCE [LARGE SCALE GENOMIC DNA]</scope>
    <source>
        <strain evidence="3">ATCC 33386 / NCTC 11300</strain>
        <plasmid evidence="3">Plasmid pSTERM01</plasmid>
    </source>
</reference>
<sequence>MSNIIKIGNSYGTLISKKILDSLNIKLGDEIDFEIKDNGILIKKHDKAAFREEFIKSFQDNGIINDEKDWEEWQGFDDEL</sequence>
<dbReference type="SUPFAM" id="SSF89447">
    <property type="entry name" value="AbrB/MazE/MraZ-like"/>
    <property type="match status" value="1"/>
</dbReference>
<dbReference type="AlphaFoldDB" id="D1AS23"/>
<gene>
    <name evidence="2" type="ORF">Sterm_4178</name>
</gene>
<proteinExistence type="predicted"/>
<dbReference type="InterPro" id="IPR007159">
    <property type="entry name" value="SpoVT-AbrB_dom"/>
</dbReference>
<geneLocation type="plasmid" evidence="2 3">
    <name>pSTERM01</name>
</geneLocation>
<dbReference type="HOGENOM" id="CLU_2587742_0_0_0"/>
<accession>D1AS23</accession>
<dbReference type="Proteomes" id="UP000000845">
    <property type="component" value="Plasmid pSTERM01"/>
</dbReference>